<proteinExistence type="predicted"/>
<dbReference type="GO" id="GO:0006260">
    <property type="term" value="P:DNA replication"/>
    <property type="evidence" value="ECO:0007669"/>
    <property type="project" value="InterPro"/>
</dbReference>
<organism evidence="1 2">
    <name type="scientific">Bacillus amyloliquefaciens</name>
    <name type="common">Bacillus velezensis</name>
    <dbReference type="NCBI Taxonomy" id="1390"/>
    <lineage>
        <taxon>Bacteria</taxon>
        <taxon>Bacillati</taxon>
        <taxon>Bacillota</taxon>
        <taxon>Bacilli</taxon>
        <taxon>Bacillales</taxon>
        <taxon>Bacillaceae</taxon>
        <taxon>Bacillus</taxon>
        <taxon>Bacillus amyloliquefaciens group</taxon>
    </lineage>
</organism>
<accession>A0AAP4DJ50</accession>
<sequence length="81" mass="9330">MKDLDYGKGYKYAHDTEEKLTTMQTMPDSLIGVSITIQQLKVQKLSSNKDLRKSRIGIKETANLSLNKYVLYIKIMRYGVN</sequence>
<evidence type="ECO:0000313" key="2">
    <source>
        <dbReference type="Proteomes" id="UP001222377"/>
    </source>
</evidence>
<dbReference type="SUPFAM" id="SSF48019">
    <property type="entry name" value="post-AAA+ oligomerization domain-like"/>
    <property type="match status" value="1"/>
</dbReference>
<dbReference type="EMBL" id="JARKHX010000005">
    <property type="protein sequence ID" value="MDF4195133.1"/>
    <property type="molecule type" value="Genomic_DNA"/>
</dbReference>
<protein>
    <submittedName>
        <fullName evidence="1">Uncharacterized protein</fullName>
    </submittedName>
</protein>
<reference evidence="1" key="1">
    <citation type="submission" date="2023-02" db="EMBL/GenBank/DDBJ databases">
        <title>Draft Whole-Genome Sequences of Bacillus Strains of Potential Probiotic for Poultry.</title>
        <authorList>
            <person name="Ma L.M."/>
            <person name="Lopez-Guerra N."/>
            <person name="Zhang G."/>
        </authorList>
    </citation>
    <scope>NUCLEOTIDE SEQUENCE</scope>
    <source>
        <strain evidence="1">OSU1013-24</strain>
    </source>
</reference>
<dbReference type="Gene3D" id="1.10.3710.10">
    <property type="entry name" value="DNA polymerase III clamp loader subunits, C-terminal domain"/>
    <property type="match status" value="1"/>
</dbReference>
<dbReference type="Proteomes" id="UP001222377">
    <property type="component" value="Unassembled WGS sequence"/>
</dbReference>
<dbReference type="GO" id="GO:0003677">
    <property type="term" value="F:DNA binding"/>
    <property type="evidence" value="ECO:0007669"/>
    <property type="project" value="InterPro"/>
</dbReference>
<evidence type="ECO:0000313" key="1">
    <source>
        <dbReference type="EMBL" id="MDF4195133.1"/>
    </source>
</evidence>
<name>A0AAP4DJ50_BACAM</name>
<gene>
    <name evidence="1" type="ORF">PV946_15395</name>
</gene>
<dbReference type="AlphaFoldDB" id="A0AAP4DJ50"/>
<comment type="caution">
    <text evidence="1">The sequence shown here is derived from an EMBL/GenBank/DDBJ whole genome shotgun (WGS) entry which is preliminary data.</text>
</comment>
<dbReference type="InterPro" id="IPR008921">
    <property type="entry name" value="DNA_pol3_clamp-load_cplx_C"/>
</dbReference>